<reference evidence="1 2" key="1">
    <citation type="submission" date="2016-03" db="EMBL/GenBank/DDBJ databases">
        <title>Genome sequence of Rhodococcus kyotonensis KB10.</title>
        <authorList>
            <person name="Jeong H."/>
            <person name="Hong C.E."/>
            <person name="Jo S.H."/>
            <person name="Park J.M."/>
        </authorList>
    </citation>
    <scope>NUCLEOTIDE SEQUENCE [LARGE SCALE GENOMIC DNA]</scope>
    <source>
        <strain evidence="1 2">KB10</strain>
    </source>
</reference>
<sequence length="228" mass="23214">MAPYSVELLADLHAGVLPESISTKLWPLVEADADARRILASLDAVSARLRAVGADLDGGESMPPDVAERIDRTLAGAGNAGSTGSSRGLPRSVRPLLIAAAASIVIAVATTLFVRSASTSEPDVVAGPGEESVLTLQSSLIDDSVVQSVMANRDPVQLVEAGLLPDCLQANGIDRNSVVLGAAAVDIDGSEGTMLVLSRGPDAGLTVLAVGAGCGVDDPQPLFRRDLS</sequence>
<proteinExistence type="predicted"/>
<comment type="caution">
    <text evidence="1">The sequence shown here is derived from an EMBL/GenBank/DDBJ whole genome shotgun (WGS) entry which is preliminary data.</text>
</comment>
<dbReference type="Proteomes" id="UP000077519">
    <property type="component" value="Unassembled WGS sequence"/>
</dbReference>
<gene>
    <name evidence="1" type="ORF">A3K89_09055</name>
</gene>
<dbReference type="AlphaFoldDB" id="A0A177Y8I5"/>
<keyword evidence="2" id="KW-1185">Reference proteome</keyword>
<evidence type="ECO:0008006" key="3">
    <source>
        <dbReference type="Google" id="ProtNLM"/>
    </source>
</evidence>
<evidence type="ECO:0000313" key="1">
    <source>
        <dbReference type="EMBL" id="OAK51832.1"/>
    </source>
</evidence>
<dbReference type="EMBL" id="LVHI01000032">
    <property type="protein sequence ID" value="OAK51832.1"/>
    <property type="molecule type" value="Genomic_DNA"/>
</dbReference>
<organism evidence="1 2">
    <name type="scientific">Rhodococcoides kyotonense</name>
    <dbReference type="NCBI Taxonomy" id="398843"/>
    <lineage>
        <taxon>Bacteria</taxon>
        <taxon>Bacillati</taxon>
        <taxon>Actinomycetota</taxon>
        <taxon>Actinomycetes</taxon>
        <taxon>Mycobacteriales</taxon>
        <taxon>Nocardiaceae</taxon>
        <taxon>Rhodococcoides</taxon>
    </lineage>
</organism>
<name>A0A177Y8I5_9NOCA</name>
<evidence type="ECO:0000313" key="2">
    <source>
        <dbReference type="Proteomes" id="UP000077519"/>
    </source>
</evidence>
<protein>
    <recommendedName>
        <fullName evidence="3">Anti-sigma-M factor RsmA</fullName>
    </recommendedName>
</protein>
<accession>A0A177Y8I5</accession>